<name>A0ABV7YJZ5_9ACTN</name>
<dbReference type="Proteomes" id="UP001595699">
    <property type="component" value="Unassembled WGS sequence"/>
</dbReference>
<organism evidence="1 2">
    <name type="scientific">Tenggerimyces flavus</name>
    <dbReference type="NCBI Taxonomy" id="1708749"/>
    <lineage>
        <taxon>Bacteria</taxon>
        <taxon>Bacillati</taxon>
        <taxon>Actinomycetota</taxon>
        <taxon>Actinomycetes</taxon>
        <taxon>Propionibacteriales</taxon>
        <taxon>Nocardioidaceae</taxon>
        <taxon>Tenggerimyces</taxon>
    </lineage>
</organism>
<dbReference type="RefSeq" id="WP_205115447.1">
    <property type="nucleotide sequence ID" value="NZ_JAFBCM010000001.1"/>
</dbReference>
<dbReference type="EMBL" id="JBHRZH010000023">
    <property type="protein sequence ID" value="MFC3764408.1"/>
    <property type="molecule type" value="Genomic_DNA"/>
</dbReference>
<keyword evidence="2" id="KW-1185">Reference proteome</keyword>
<proteinExistence type="predicted"/>
<accession>A0ABV7YJZ5</accession>
<protein>
    <submittedName>
        <fullName evidence="1">Uncharacterized protein</fullName>
    </submittedName>
</protein>
<reference evidence="2" key="1">
    <citation type="journal article" date="2019" name="Int. J. Syst. Evol. Microbiol.">
        <title>The Global Catalogue of Microorganisms (GCM) 10K type strain sequencing project: providing services to taxonomists for standard genome sequencing and annotation.</title>
        <authorList>
            <consortium name="The Broad Institute Genomics Platform"/>
            <consortium name="The Broad Institute Genome Sequencing Center for Infectious Disease"/>
            <person name="Wu L."/>
            <person name="Ma J."/>
        </authorList>
    </citation>
    <scope>NUCLEOTIDE SEQUENCE [LARGE SCALE GENOMIC DNA]</scope>
    <source>
        <strain evidence="2">CGMCC 4.7241</strain>
    </source>
</reference>
<evidence type="ECO:0000313" key="2">
    <source>
        <dbReference type="Proteomes" id="UP001595699"/>
    </source>
</evidence>
<sequence>MTGSTNFRDGHACTGPGAITPDGCPVDLYLRLPAGREPDLIQSAVPADGGLVVDAYLTDDESWVCARTAR</sequence>
<evidence type="ECO:0000313" key="1">
    <source>
        <dbReference type="EMBL" id="MFC3764408.1"/>
    </source>
</evidence>
<comment type="caution">
    <text evidence="1">The sequence shown here is derived from an EMBL/GenBank/DDBJ whole genome shotgun (WGS) entry which is preliminary data.</text>
</comment>
<gene>
    <name evidence="1" type="ORF">ACFOUW_26470</name>
</gene>